<evidence type="ECO:0000256" key="10">
    <source>
        <dbReference type="ARBA" id="ARBA00023303"/>
    </source>
</evidence>
<keyword evidence="10" id="KW-0407">Ion channel</keyword>
<dbReference type="InterPro" id="IPR005821">
    <property type="entry name" value="Ion_trans_dom"/>
</dbReference>
<feature type="domain" description="Ion transport" evidence="12">
    <location>
        <begin position="86"/>
        <end position="299"/>
    </location>
</feature>
<organism evidence="13 14">
    <name type="scientific">Anaerotalea alkaliphila</name>
    <dbReference type="NCBI Taxonomy" id="2662126"/>
    <lineage>
        <taxon>Bacteria</taxon>
        <taxon>Bacillati</taxon>
        <taxon>Bacillota</taxon>
        <taxon>Clostridia</taxon>
        <taxon>Eubacteriales</taxon>
        <taxon>Anaerotalea</taxon>
    </lineage>
</organism>
<feature type="transmembrane region" description="Helical" evidence="11">
    <location>
        <begin position="272"/>
        <end position="292"/>
    </location>
</feature>
<keyword evidence="14" id="KW-1185">Reference proteome</keyword>
<dbReference type="GO" id="GO:0008076">
    <property type="term" value="C:voltage-gated potassium channel complex"/>
    <property type="evidence" value="ECO:0007669"/>
    <property type="project" value="InterPro"/>
</dbReference>
<sequence>MPALLPIPYHTQTEFSSRFSLGFPTRPEFSPQGDCHFLGKVVRLIQALQVLCGACGKEGNLLDKRTIPWQVQADRIINESDTLPGRIFDILMMGTILCNSLLIMADSVEAFHRAYASAIDVLQWVFVLVFTAEYLLRILVVRNRLRYMTSFFGIIDFLAIVPAYLSLFLPGVRLLSIIRTFRLLRLFSIFKLGRYVDESGNLLKALRASRPKITVFLFTILFIIIFVGAMMCIVEGPDRGFANIPESMYWAIVTVSTVGYGDISPQTPLGKVIASLLMIVGYGIIAVPTGIITSELAQVGRNPSAPGTCPHCGSRHQRRDALYCWHCGERL</sequence>
<evidence type="ECO:0000313" key="14">
    <source>
        <dbReference type="Proteomes" id="UP000461585"/>
    </source>
</evidence>
<dbReference type="EMBL" id="JAAEEH010000004">
    <property type="protein sequence ID" value="NDL66648.1"/>
    <property type="molecule type" value="Genomic_DNA"/>
</dbReference>
<comment type="subcellular location">
    <subcellularLocation>
        <location evidence="1">Membrane</location>
        <topology evidence="1">Multi-pass membrane protein</topology>
    </subcellularLocation>
</comment>
<dbReference type="Gene3D" id="1.10.287.70">
    <property type="match status" value="1"/>
</dbReference>
<dbReference type="SUPFAM" id="SSF81324">
    <property type="entry name" value="Voltage-gated potassium channels"/>
    <property type="match status" value="1"/>
</dbReference>
<dbReference type="Pfam" id="PF00520">
    <property type="entry name" value="Ion_trans"/>
    <property type="match status" value="1"/>
</dbReference>
<dbReference type="Proteomes" id="UP000461585">
    <property type="component" value="Unassembled WGS sequence"/>
</dbReference>
<reference evidence="13 14" key="1">
    <citation type="submission" date="2020-01" db="EMBL/GenBank/DDBJ databases">
        <title>Anaeroalcalibacter tamaniensis gen. nov., sp. nov., moderately halophilic strictly anaerobic fermenter bacterium from mud volcano of Taman peninsula.</title>
        <authorList>
            <person name="Frolova A."/>
            <person name="Merkel A.Y."/>
            <person name="Slobodkin A.I."/>
        </authorList>
    </citation>
    <scope>NUCLEOTIDE SEQUENCE [LARGE SCALE GENOMIC DNA]</scope>
    <source>
        <strain evidence="13 14">F-3ap</strain>
    </source>
</reference>
<keyword evidence="6" id="KW-0630">Potassium</keyword>
<feature type="transmembrane region" description="Helical" evidence="11">
    <location>
        <begin position="114"/>
        <end position="136"/>
    </location>
</feature>
<dbReference type="GO" id="GO:0005249">
    <property type="term" value="F:voltage-gated potassium channel activity"/>
    <property type="evidence" value="ECO:0007669"/>
    <property type="project" value="InterPro"/>
</dbReference>
<evidence type="ECO:0000256" key="1">
    <source>
        <dbReference type="ARBA" id="ARBA00004141"/>
    </source>
</evidence>
<evidence type="ECO:0000256" key="9">
    <source>
        <dbReference type="ARBA" id="ARBA00023136"/>
    </source>
</evidence>
<feature type="transmembrane region" description="Helical" evidence="11">
    <location>
        <begin position="213"/>
        <end position="236"/>
    </location>
</feature>
<keyword evidence="4 11" id="KW-0812">Transmembrane</keyword>
<keyword evidence="2" id="KW-0813">Transport</keyword>
<evidence type="ECO:0000256" key="2">
    <source>
        <dbReference type="ARBA" id="ARBA00022448"/>
    </source>
</evidence>
<dbReference type="GO" id="GO:0001508">
    <property type="term" value="P:action potential"/>
    <property type="evidence" value="ECO:0007669"/>
    <property type="project" value="TreeGrafter"/>
</dbReference>
<evidence type="ECO:0000259" key="12">
    <source>
        <dbReference type="Pfam" id="PF00520"/>
    </source>
</evidence>
<name>A0A7X5KMF2_9FIRM</name>
<evidence type="ECO:0000256" key="5">
    <source>
        <dbReference type="ARBA" id="ARBA00022826"/>
    </source>
</evidence>
<keyword evidence="3" id="KW-0633">Potassium transport</keyword>
<feature type="transmembrane region" description="Helical" evidence="11">
    <location>
        <begin position="148"/>
        <end position="168"/>
    </location>
</feature>
<dbReference type="PANTHER" id="PTHR11537:SF254">
    <property type="entry name" value="POTASSIUM VOLTAGE-GATED CHANNEL PROTEIN SHAB"/>
    <property type="match status" value="1"/>
</dbReference>
<keyword evidence="7 11" id="KW-1133">Transmembrane helix</keyword>
<gene>
    <name evidence="13" type="ORF">GXN74_02650</name>
</gene>
<evidence type="ECO:0000256" key="7">
    <source>
        <dbReference type="ARBA" id="ARBA00022989"/>
    </source>
</evidence>
<dbReference type="PANTHER" id="PTHR11537">
    <property type="entry name" value="VOLTAGE-GATED POTASSIUM CHANNEL"/>
    <property type="match status" value="1"/>
</dbReference>
<dbReference type="AlphaFoldDB" id="A0A7X5KMF2"/>
<evidence type="ECO:0000256" key="6">
    <source>
        <dbReference type="ARBA" id="ARBA00022958"/>
    </source>
</evidence>
<evidence type="ECO:0000256" key="3">
    <source>
        <dbReference type="ARBA" id="ARBA00022538"/>
    </source>
</evidence>
<evidence type="ECO:0000256" key="8">
    <source>
        <dbReference type="ARBA" id="ARBA00023065"/>
    </source>
</evidence>
<dbReference type="InterPro" id="IPR028325">
    <property type="entry name" value="VG_K_chnl"/>
</dbReference>
<evidence type="ECO:0000313" key="13">
    <source>
        <dbReference type="EMBL" id="NDL66648.1"/>
    </source>
</evidence>
<comment type="caution">
    <text evidence="13">The sequence shown here is derived from an EMBL/GenBank/DDBJ whole genome shotgun (WGS) entry which is preliminary data.</text>
</comment>
<protein>
    <submittedName>
        <fullName evidence="13">Ion transporter</fullName>
    </submittedName>
</protein>
<evidence type="ECO:0000256" key="11">
    <source>
        <dbReference type="SAM" id="Phobius"/>
    </source>
</evidence>
<proteinExistence type="predicted"/>
<evidence type="ECO:0000256" key="4">
    <source>
        <dbReference type="ARBA" id="ARBA00022692"/>
    </source>
</evidence>
<keyword evidence="5" id="KW-0631">Potassium channel</keyword>
<accession>A0A7X5KMF2</accession>
<keyword evidence="9 11" id="KW-0472">Membrane</keyword>
<keyword evidence="8" id="KW-0406">Ion transport</keyword>
<dbReference type="PRINTS" id="PR00169">
    <property type="entry name" value="KCHANNEL"/>
</dbReference>